<proteinExistence type="predicted"/>
<gene>
    <name evidence="1" type="ORF">O1Q84_20445</name>
</gene>
<sequence length="276" mass="31214">MLTQYAEQTTKVQDALMNVYESADDARISAELVKATRDGITGNRLNIATIDNSGQELLLHNLQQYSQSIYALATNDRSEALNKYSQKLNESLVSLSESHHAEYINSSDIELLSTSVNAIARAYTEKSRYDLLKSILIDSESIIQSSYEALKGELGSWKQATKISLEKELQIRLYLLNNPNRCEELNDRRCVTFHHSLEERVNAYRKTYELKIRLNDLDANYAKLERALGAIQQLNKSIVVSLKSDDDLTKGAAKKALQSTKMQIDAIKDFRDTLGE</sequence>
<protein>
    <submittedName>
        <fullName evidence="1">Uncharacterized protein</fullName>
    </submittedName>
</protein>
<dbReference type="RefSeq" id="WP_108653901.1">
    <property type="nucleotide sequence ID" value="NZ_CP034286.1"/>
</dbReference>
<dbReference type="Proteomes" id="UP001156560">
    <property type="component" value="Chromosome 2"/>
</dbReference>
<dbReference type="EMBL" id="CP114195">
    <property type="protein sequence ID" value="WAT93364.1"/>
    <property type="molecule type" value="Genomic_DNA"/>
</dbReference>
<accession>A0AA47JMI3</accession>
<evidence type="ECO:0000313" key="2">
    <source>
        <dbReference type="Proteomes" id="UP001156560"/>
    </source>
</evidence>
<reference evidence="1" key="1">
    <citation type="submission" date="2022-12" db="EMBL/GenBank/DDBJ databases">
        <title>Vibrio parahaemolyticus become highly virulent by producing novel Tc toxins.</title>
        <authorList>
            <person name="Yang F."/>
            <person name="You Y."/>
            <person name="Lai Q."/>
            <person name="Xu L."/>
            <person name="Li F."/>
        </authorList>
    </citation>
    <scope>NUCLEOTIDE SEQUENCE</scope>
    <source>
        <strain evidence="1">Vp-HL-202005</strain>
    </source>
</reference>
<name>A0AA47JMI3_VIBPH</name>
<organism evidence="1 2">
    <name type="scientific">Vibrio parahaemolyticus</name>
    <dbReference type="NCBI Taxonomy" id="670"/>
    <lineage>
        <taxon>Bacteria</taxon>
        <taxon>Pseudomonadati</taxon>
        <taxon>Pseudomonadota</taxon>
        <taxon>Gammaproteobacteria</taxon>
        <taxon>Vibrionales</taxon>
        <taxon>Vibrionaceae</taxon>
        <taxon>Vibrio</taxon>
    </lineage>
</organism>
<evidence type="ECO:0000313" key="1">
    <source>
        <dbReference type="EMBL" id="WAT93364.1"/>
    </source>
</evidence>
<dbReference type="AlphaFoldDB" id="A0AA47JMI3"/>